<organism evidence="1 2">
    <name type="scientific">Candidatus Kuenenbacteria bacterium CG08_land_8_20_14_0_20_37_23</name>
    <dbReference type="NCBI Taxonomy" id="1974617"/>
    <lineage>
        <taxon>Bacteria</taxon>
        <taxon>Candidatus Kueneniibacteriota</taxon>
    </lineage>
</organism>
<dbReference type="Proteomes" id="UP000230586">
    <property type="component" value="Unassembled WGS sequence"/>
</dbReference>
<gene>
    <name evidence="1" type="ORF">COT27_00115</name>
</gene>
<proteinExistence type="predicted"/>
<protein>
    <submittedName>
        <fullName evidence="1">Uncharacterized protein</fullName>
    </submittedName>
</protein>
<sequence length="221" mass="23966">MKQLYFYKIIIVGVFISTLLAQICLAMTSENYQISQDSINFSGIDLATSTNYKLDDTMGEVGTGYLNSTNYLVGIGYRRMITPEPLLSFSISANRIELGHLDYTKVNTDSHTFTVTSNAPGGYEVVVYEDGELRTDNGDDINDVADGAVSFGSEEYGISTAGSDGQYNAADTAISNGKVIASNASWVTDQMTTVNYKASVNPMTAGGFYQHTVNYVLTATY</sequence>
<reference evidence="2" key="1">
    <citation type="submission" date="2017-09" db="EMBL/GenBank/DDBJ databases">
        <title>Depth-based differentiation of microbial function through sediment-hosted aquifers and enrichment of novel symbionts in the deep terrestrial subsurface.</title>
        <authorList>
            <person name="Probst A.J."/>
            <person name="Ladd B."/>
            <person name="Jarett J.K."/>
            <person name="Geller-Mcgrath D.E."/>
            <person name="Sieber C.M.K."/>
            <person name="Emerson J.B."/>
            <person name="Anantharaman K."/>
            <person name="Thomas B.C."/>
            <person name="Malmstrom R."/>
            <person name="Stieglmeier M."/>
            <person name="Klingl A."/>
            <person name="Woyke T."/>
            <person name="Ryan C.M."/>
            <person name="Banfield J.F."/>
        </authorList>
    </citation>
    <scope>NUCLEOTIDE SEQUENCE [LARGE SCALE GENOMIC DNA]</scope>
</reference>
<dbReference type="AlphaFoldDB" id="A0A2M6XTQ9"/>
<comment type="caution">
    <text evidence="1">The sequence shown here is derived from an EMBL/GenBank/DDBJ whole genome shotgun (WGS) entry which is preliminary data.</text>
</comment>
<accession>A0A2M6XTQ9</accession>
<dbReference type="EMBL" id="PEXX01000002">
    <property type="protein sequence ID" value="PIU11014.1"/>
    <property type="molecule type" value="Genomic_DNA"/>
</dbReference>
<name>A0A2M6XTQ9_9BACT</name>
<evidence type="ECO:0000313" key="1">
    <source>
        <dbReference type="EMBL" id="PIU11014.1"/>
    </source>
</evidence>
<evidence type="ECO:0000313" key="2">
    <source>
        <dbReference type="Proteomes" id="UP000230586"/>
    </source>
</evidence>